<feature type="signal peptide" evidence="1">
    <location>
        <begin position="1"/>
        <end position="22"/>
    </location>
</feature>
<dbReference type="EMBL" id="JARIHO010000047">
    <property type="protein sequence ID" value="KAJ7323171.1"/>
    <property type="molecule type" value="Genomic_DNA"/>
</dbReference>
<accession>A0AAD6ZHY4</accession>
<evidence type="ECO:0008006" key="4">
    <source>
        <dbReference type="Google" id="ProtNLM"/>
    </source>
</evidence>
<keyword evidence="1" id="KW-0732">Signal</keyword>
<evidence type="ECO:0000313" key="3">
    <source>
        <dbReference type="Proteomes" id="UP001218218"/>
    </source>
</evidence>
<comment type="caution">
    <text evidence="2">The sequence shown here is derived from an EMBL/GenBank/DDBJ whole genome shotgun (WGS) entry which is preliminary data.</text>
</comment>
<dbReference type="Proteomes" id="UP001218218">
    <property type="component" value="Unassembled WGS sequence"/>
</dbReference>
<feature type="non-terminal residue" evidence="2">
    <location>
        <position position="1"/>
    </location>
</feature>
<evidence type="ECO:0000313" key="2">
    <source>
        <dbReference type="EMBL" id="KAJ7323171.1"/>
    </source>
</evidence>
<gene>
    <name evidence="2" type="ORF">DFH08DRAFT_887663</name>
</gene>
<proteinExistence type="predicted"/>
<feature type="non-terminal residue" evidence="2">
    <location>
        <position position="125"/>
    </location>
</feature>
<feature type="chain" id="PRO_5042292521" description="Secreted protein" evidence="1">
    <location>
        <begin position="23"/>
        <end position="125"/>
    </location>
</feature>
<evidence type="ECO:0000256" key="1">
    <source>
        <dbReference type="SAM" id="SignalP"/>
    </source>
</evidence>
<reference evidence="2" key="1">
    <citation type="submission" date="2023-03" db="EMBL/GenBank/DDBJ databases">
        <title>Massive genome expansion in bonnet fungi (Mycena s.s.) driven by repeated elements and novel gene families across ecological guilds.</title>
        <authorList>
            <consortium name="Lawrence Berkeley National Laboratory"/>
            <person name="Harder C.B."/>
            <person name="Miyauchi S."/>
            <person name="Viragh M."/>
            <person name="Kuo A."/>
            <person name="Thoen E."/>
            <person name="Andreopoulos B."/>
            <person name="Lu D."/>
            <person name="Skrede I."/>
            <person name="Drula E."/>
            <person name="Henrissat B."/>
            <person name="Morin E."/>
            <person name="Kohler A."/>
            <person name="Barry K."/>
            <person name="LaButti K."/>
            <person name="Morin E."/>
            <person name="Salamov A."/>
            <person name="Lipzen A."/>
            <person name="Mereny Z."/>
            <person name="Hegedus B."/>
            <person name="Baldrian P."/>
            <person name="Stursova M."/>
            <person name="Weitz H."/>
            <person name="Taylor A."/>
            <person name="Grigoriev I.V."/>
            <person name="Nagy L.G."/>
            <person name="Martin F."/>
            <person name="Kauserud H."/>
        </authorList>
    </citation>
    <scope>NUCLEOTIDE SEQUENCE</scope>
    <source>
        <strain evidence="2">CBHHK002</strain>
    </source>
</reference>
<sequence>MCFNFSISLPVVVLAAIGSTAAACAAVCPKTLLPGPAEVAWSLVFNRDVADNVMFCGYAFTSVSSIHAVHIWDMWLTLYSRYQGAGRNNSKPQTFCTYNDNDRKIIPNDLSLLACPKTVPVVNCD</sequence>
<protein>
    <recommendedName>
        <fullName evidence="4">Secreted protein</fullName>
    </recommendedName>
</protein>
<organism evidence="2 3">
    <name type="scientific">Mycena albidolilacea</name>
    <dbReference type="NCBI Taxonomy" id="1033008"/>
    <lineage>
        <taxon>Eukaryota</taxon>
        <taxon>Fungi</taxon>
        <taxon>Dikarya</taxon>
        <taxon>Basidiomycota</taxon>
        <taxon>Agaricomycotina</taxon>
        <taxon>Agaricomycetes</taxon>
        <taxon>Agaricomycetidae</taxon>
        <taxon>Agaricales</taxon>
        <taxon>Marasmiineae</taxon>
        <taxon>Mycenaceae</taxon>
        <taxon>Mycena</taxon>
    </lineage>
</organism>
<name>A0AAD6ZHY4_9AGAR</name>
<keyword evidence="3" id="KW-1185">Reference proteome</keyword>
<dbReference type="AlphaFoldDB" id="A0AAD6ZHY4"/>